<keyword evidence="2" id="KW-1185">Reference proteome</keyword>
<dbReference type="AlphaFoldDB" id="A0A5B7F0K3"/>
<sequence length="82" mass="9790">MHLGLHFLSNATNHVKLQDVSIGHGLLKEVIDEEGMGRWWESRKVLVVERRRTKSETWRETRLGTQHWQIIPRYAFHCEEIL</sequence>
<protein>
    <submittedName>
        <fullName evidence="1">Uncharacterized protein</fullName>
    </submittedName>
</protein>
<gene>
    <name evidence="1" type="ORF">E2C01_033605</name>
</gene>
<proteinExistence type="predicted"/>
<evidence type="ECO:0000313" key="2">
    <source>
        <dbReference type="Proteomes" id="UP000324222"/>
    </source>
</evidence>
<reference evidence="1 2" key="1">
    <citation type="submission" date="2019-05" db="EMBL/GenBank/DDBJ databases">
        <title>Another draft genome of Portunus trituberculatus and its Hox gene families provides insights of decapod evolution.</title>
        <authorList>
            <person name="Jeong J.-H."/>
            <person name="Song I."/>
            <person name="Kim S."/>
            <person name="Choi T."/>
            <person name="Kim D."/>
            <person name="Ryu S."/>
            <person name="Kim W."/>
        </authorList>
    </citation>
    <scope>NUCLEOTIDE SEQUENCE [LARGE SCALE GENOMIC DNA]</scope>
    <source>
        <tissue evidence="1">Muscle</tissue>
    </source>
</reference>
<name>A0A5B7F0K3_PORTR</name>
<organism evidence="1 2">
    <name type="scientific">Portunus trituberculatus</name>
    <name type="common">Swimming crab</name>
    <name type="synonym">Neptunus trituberculatus</name>
    <dbReference type="NCBI Taxonomy" id="210409"/>
    <lineage>
        <taxon>Eukaryota</taxon>
        <taxon>Metazoa</taxon>
        <taxon>Ecdysozoa</taxon>
        <taxon>Arthropoda</taxon>
        <taxon>Crustacea</taxon>
        <taxon>Multicrustacea</taxon>
        <taxon>Malacostraca</taxon>
        <taxon>Eumalacostraca</taxon>
        <taxon>Eucarida</taxon>
        <taxon>Decapoda</taxon>
        <taxon>Pleocyemata</taxon>
        <taxon>Brachyura</taxon>
        <taxon>Eubrachyura</taxon>
        <taxon>Portunoidea</taxon>
        <taxon>Portunidae</taxon>
        <taxon>Portuninae</taxon>
        <taxon>Portunus</taxon>
    </lineage>
</organism>
<dbReference type="Proteomes" id="UP000324222">
    <property type="component" value="Unassembled WGS sequence"/>
</dbReference>
<accession>A0A5B7F0K3</accession>
<dbReference type="EMBL" id="VSRR010004562">
    <property type="protein sequence ID" value="MPC40052.1"/>
    <property type="molecule type" value="Genomic_DNA"/>
</dbReference>
<comment type="caution">
    <text evidence="1">The sequence shown here is derived from an EMBL/GenBank/DDBJ whole genome shotgun (WGS) entry which is preliminary data.</text>
</comment>
<evidence type="ECO:0000313" key="1">
    <source>
        <dbReference type="EMBL" id="MPC40052.1"/>
    </source>
</evidence>